<dbReference type="Proteomes" id="UP001432014">
    <property type="component" value="Chromosome"/>
</dbReference>
<evidence type="ECO:0000256" key="1">
    <source>
        <dbReference type="SAM" id="Phobius"/>
    </source>
</evidence>
<protein>
    <submittedName>
        <fullName evidence="2">Uncharacterized protein</fullName>
    </submittedName>
</protein>
<reference evidence="2 3" key="1">
    <citation type="submission" date="2022-10" db="EMBL/GenBank/DDBJ databases">
        <title>The complete genomes of actinobacterial strains from the NBC collection.</title>
        <authorList>
            <person name="Joergensen T.S."/>
            <person name="Alvarez Arevalo M."/>
            <person name="Sterndorff E.B."/>
            <person name="Faurdal D."/>
            <person name="Vuksanovic O."/>
            <person name="Mourched A.-S."/>
            <person name="Charusanti P."/>
            <person name="Shaw S."/>
            <person name="Blin K."/>
            <person name="Weber T."/>
        </authorList>
    </citation>
    <scope>NUCLEOTIDE SEQUENCE [LARGE SCALE GENOMIC DNA]</scope>
    <source>
        <strain evidence="2 3">NBC_01247</strain>
    </source>
</reference>
<evidence type="ECO:0000313" key="2">
    <source>
        <dbReference type="EMBL" id="WUS59579.1"/>
    </source>
</evidence>
<sequence>MICPHCSANLLYKERTGNTCSKCRKSFVLEPRSAPHGLSDVGLRRAVERLTADGRITVTVGQLHHATGRRHLVGGAAPERRGSLGCAIPALLVGLPTLGFALPHPAGAGAVAALTGLVLVAIGIRSAVRWTRFKPMKPRELLWSADDFRRSVTDPWQRRYGVLPRGLVTEDSVRPRPPAAPVAAVLCADRTVRAFLQANAFEERHRVVVVPDPASVPAGLPVVVLHDAGAEGCLSVGRARSALVGHRVLDGGLPPRVVMAQPKALQLRRPDVLPQTVERLRAEGGLGEAELRWLAEGWWSPLAAVPPTALLDAATRAVERLADAVRAEDDPAEVRRRALAVGFLTWPEQTA</sequence>
<feature type="transmembrane region" description="Helical" evidence="1">
    <location>
        <begin position="108"/>
        <end position="128"/>
    </location>
</feature>
<keyword evidence="1" id="KW-0472">Membrane</keyword>
<dbReference type="EMBL" id="CP108482">
    <property type="protein sequence ID" value="WUS59579.1"/>
    <property type="molecule type" value="Genomic_DNA"/>
</dbReference>
<dbReference type="RefSeq" id="WP_329494319.1">
    <property type="nucleotide sequence ID" value="NZ_CP108460.1"/>
</dbReference>
<keyword evidence="3" id="KW-1185">Reference proteome</keyword>
<gene>
    <name evidence="2" type="ORF">OG469_31205</name>
</gene>
<feature type="transmembrane region" description="Helical" evidence="1">
    <location>
        <begin position="84"/>
        <end position="102"/>
    </location>
</feature>
<organism evidence="2 3">
    <name type="scientific">Kitasatospora herbaricolor</name>
    <dbReference type="NCBI Taxonomy" id="68217"/>
    <lineage>
        <taxon>Bacteria</taxon>
        <taxon>Bacillati</taxon>
        <taxon>Actinomycetota</taxon>
        <taxon>Actinomycetes</taxon>
        <taxon>Kitasatosporales</taxon>
        <taxon>Streptomycetaceae</taxon>
        <taxon>Kitasatospora</taxon>
    </lineage>
</organism>
<evidence type="ECO:0000313" key="3">
    <source>
        <dbReference type="Proteomes" id="UP001432014"/>
    </source>
</evidence>
<name>A0ABZ1WFV7_9ACTN</name>
<proteinExistence type="predicted"/>
<keyword evidence="1" id="KW-1133">Transmembrane helix</keyword>
<keyword evidence="1" id="KW-0812">Transmembrane</keyword>
<accession>A0ABZ1WFV7</accession>